<dbReference type="AlphaFoldDB" id="A0A3B1CN33"/>
<dbReference type="NCBIfam" id="TIGR03123">
    <property type="entry name" value="one_C_unchar_1"/>
    <property type="match status" value="1"/>
</dbReference>
<dbReference type="InterPro" id="IPR002821">
    <property type="entry name" value="Hydantoinase_A"/>
</dbReference>
<dbReference type="InterPro" id="IPR002756">
    <property type="entry name" value="MfnF"/>
</dbReference>
<organism evidence="2">
    <name type="scientific">hydrothermal vent metagenome</name>
    <dbReference type="NCBI Taxonomy" id="652676"/>
    <lineage>
        <taxon>unclassified sequences</taxon>
        <taxon>metagenomes</taxon>
        <taxon>ecological metagenomes</taxon>
    </lineage>
</organism>
<gene>
    <name evidence="2" type="ORF">MNBD_NITROSPINAE01-898</name>
</gene>
<name>A0A3B1CN33_9ZZZZ</name>
<evidence type="ECO:0000313" key="2">
    <source>
        <dbReference type="EMBL" id="VAX18127.1"/>
    </source>
</evidence>
<dbReference type="SUPFAM" id="SSF53067">
    <property type="entry name" value="Actin-like ATPase domain"/>
    <property type="match status" value="1"/>
</dbReference>
<proteinExistence type="predicted"/>
<dbReference type="GO" id="GO:0016787">
    <property type="term" value="F:hydrolase activity"/>
    <property type="evidence" value="ECO:0007669"/>
    <property type="project" value="InterPro"/>
</dbReference>
<dbReference type="Gene3D" id="3.30.420.190">
    <property type="entry name" value="conserved archaeal protein q6m145"/>
    <property type="match status" value="1"/>
</dbReference>
<accession>A0A3B1CN33</accession>
<evidence type="ECO:0000259" key="1">
    <source>
        <dbReference type="Pfam" id="PF01968"/>
    </source>
</evidence>
<protein>
    <recommendedName>
        <fullName evidence="1">Hydantoinase A/oxoprolinase domain-containing protein</fullName>
    </recommendedName>
</protein>
<dbReference type="Gene3D" id="3.30.420.40">
    <property type="match status" value="1"/>
</dbReference>
<feature type="domain" description="Hydantoinase A/oxoprolinase" evidence="1">
    <location>
        <begin position="66"/>
        <end position="299"/>
    </location>
</feature>
<reference evidence="2" key="1">
    <citation type="submission" date="2018-06" db="EMBL/GenBank/DDBJ databases">
        <authorList>
            <person name="Zhirakovskaya E."/>
        </authorList>
    </citation>
    <scope>NUCLEOTIDE SEQUENCE</scope>
</reference>
<dbReference type="Pfam" id="PF01968">
    <property type="entry name" value="Hydantoinase_A"/>
    <property type="match status" value="1"/>
</dbReference>
<dbReference type="InterPro" id="IPR043129">
    <property type="entry name" value="ATPase_NBD"/>
</dbReference>
<sequence>MWQVNKKIKVLGLDIGGAHIKYAVAQNQKALLKRKIIPFEIYRTPKKLAPLLKAICKEVKPSAIALSMTGELADVFVTRREGVKFILNAAVDAFGGNAINVLTVKGSFVSVSVAMKQTELVSAANFMATVLYTASIVDNSVVVDIGSTTTDILPVINWSPAILAHDDLGRLKSGELFYGGYLRTNASSVLQEISIGKTKVGTCPEFFATVGDAHLYSGDITAKDYTCQTPDGGPKTKRGAGIRLARLILSDPQTLSAKEIESIARQIVKAQTEKIADAIKKLIVKRKMQNAKILLTGAGAKVYRVKLARMIKNPFPGKVNGIKVENISPASASATKLLSAYLGAE</sequence>
<dbReference type="EMBL" id="UOGC01000065">
    <property type="protein sequence ID" value="VAX18127.1"/>
    <property type="molecule type" value="Genomic_DNA"/>
</dbReference>